<dbReference type="InterPro" id="IPR000700">
    <property type="entry name" value="PAS-assoc_C"/>
</dbReference>
<evidence type="ECO:0000259" key="5">
    <source>
        <dbReference type="PROSITE" id="PS50113"/>
    </source>
</evidence>
<dbReference type="InterPro" id="IPR029787">
    <property type="entry name" value="Nucleotide_cyclase"/>
</dbReference>
<feature type="domain" description="GGDEF" evidence="6">
    <location>
        <begin position="417"/>
        <end position="546"/>
    </location>
</feature>
<dbReference type="FunFam" id="3.30.70.270:FF:000001">
    <property type="entry name" value="Diguanylate cyclase domain protein"/>
    <property type="match status" value="1"/>
</dbReference>
<dbReference type="PROSITE" id="PS50113">
    <property type="entry name" value="PAC"/>
    <property type="match status" value="1"/>
</dbReference>
<gene>
    <name evidence="7" type="ORF">G3446_01450</name>
</gene>
<dbReference type="Pfam" id="PF13426">
    <property type="entry name" value="PAS_9"/>
    <property type="match status" value="1"/>
</dbReference>
<dbReference type="CDD" id="cd01949">
    <property type="entry name" value="GGDEF"/>
    <property type="match status" value="1"/>
</dbReference>
<dbReference type="PANTHER" id="PTHR45138:SF9">
    <property type="entry name" value="DIGUANYLATE CYCLASE DGCM-RELATED"/>
    <property type="match status" value="1"/>
</dbReference>
<dbReference type="GO" id="GO:0043709">
    <property type="term" value="P:cell adhesion involved in single-species biofilm formation"/>
    <property type="evidence" value="ECO:0007669"/>
    <property type="project" value="TreeGrafter"/>
</dbReference>
<dbReference type="SUPFAM" id="SSF55785">
    <property type="entry name" value="PYP-like sensor domain (PAS domain)"/>
    <property type="match status" value="2"/>
</dbReference>
<keyword evidence="8" id="KW-1185">Reference proteome</keyword>
<dbReference type="PANTHER" id="PTHR45138">
    <property type="entry name" value="REGULATORY COMPONENTS OF SENSORY TRANSDUCTION SYSTEM"/>
    <property type="match status" value="1"/>
</dbReference>
<evidence type="ECO:0000259" key="4">
    <source>
        <dbReference type="PROSITE" id="PS50112"/>
    </source>
</evidence>
<dbReference type="GO" id="GO:0005886">
    <property type="term" value="C:plasma membrane"/>
    <property type="evidence" value="ECO:0007669"/>
    <property type="project" value="TreeGrafter"/>
</dbReference>
<comment type="catalytic activity">
    <reaction evidence="3">
        <text>2 GTP = 3',3'-c-di-GMP + 2 diphosphate</text>
        <dbReference type="Rhea" id="RHEA:24898"/>
        <dbReference type="ChEBI" id="CHEBI:33019"/>
        <dbReference type="ChEBI" id="CHEBI:37565"/>
        <dbReference type="ChEBI" id="CHEBI:58805"/>
        <dbReference type="EC" id="2.7.7.65"/>
    </reaction>
</comment>
<dbReference type="InterPro" id="IPR013656">
    <property type="entry name" value="PAS_4"/>
</dbReference>
<evidence type="ECO:0000313" key="7">
    <source>
        <dbReference type="EMBL" id="NEV60568.1"/>
    </source>
</evidence>
<feature type="domain" description="PAC" evidence="5">
    <location>
        <begin position="207"/>
        <end position="260"/>
    </location>
</feature>
<dbReference type="SUPFAM" id="SSF55073">
    <property type="entry name" value="Nucleotide cyclase"/>
    <property type="match status" value="1"/>
</dbReference>
<dbReference type="EC" id="2.7.7.65" evidence="2"/>
<dbReference type="AlphaFoldDB" id="A0A6M0JSR1"/>
<dbReference type="InterPro" id="IPR000160">
    <property type="entry name" value="GGDEF_dom"/>
</dbReference>
<evidence type="ECO:0000313" key="8">
    <source>
        <dbReference type="Proteomes" id="UP000483379"/>
    </source>
</evidence>
<protein>
    <recommendedName>
        <fullName evidence="2">diguanylate cyclase</fullName>
        <ecNumber evidence="2">2.7.7.65</ecNumber>
    </recommendedName>
</protein>
<evidence type="ECO:0000259" key="6">
    <source>
        <dbReference type="PROSITE" id="PS50887"/>
    </source>
</evidence>
<dbReference type="PROSITE" id="PS50887">
    <property type="entry name" value="GGDEF"/>
    <property type="match status" value="1"/>
</dbReference>
<reference evidence="7 8" key="1">
    <citation type="submission" date="2020-02" db="EMBL/GenBank/DDBJ databases">
        <title>Genome sequences of Thiorhodococcus mannitoliphagus and Thiorhodococcus minor, purple sulfur photosynthetic bacteria in the gammaproteobacterial family, Chromatiaceae.</title>
        <authorList>
            <person name="Aviles F.A."/>
            <person name="Meyer T.E."/>
            <person name="Kyndt J.A."/>
        </authorList>
    </citation>
    <scope>NUCLEOTIDE SEQUENCE [LARGE SCALE GENOMIC DNA]</scope>
    <source>
        <strain evidence="7 8">DSM 11518</strain>
    </source>
</reference>
<proteinExistence type="predicted"/>
<feature type="domain" description="PAS" evidence="4">
    <location>
        <begin position="136"/>
        <end position="206"/>
    </location>
</feature>
<dbReference type="InterPro" id="IPR035965">
    <property type="entry name" value="PAS-like_dom_sf"/>
</dbReference>
<dbReference type="GO" id="GO:0052621">
    <property type="term" value="F:diguanylate cyclase activity"/>
    <property type="evidence" value="ECO:0007669"/>
    <property type="project" value="UniProtKB-EC"/>
</dbReference>
<evidence type="ECO:0000256" key="2">
    <source>
        <dbReference type="ARBA" id="ARBA00012528"/>
    </source>
</evidence>
<dbReference type="GO" id="GO:1902201">
    <property type="term" value="P:negative regulation of bacterial-type flagellum-dependent cell motility"/>
    <property type="evidence" value="ECO:0007669"/>
    <property type="project" value="TreeGrafter"/>
</dbReference>
<dbReference type="CDD" id="cd00130">
    <property type="entry name" value="PAS"/>
    <property type="match status" value="1"/>
</dbReference>
<dbReference type="InterPro" id="IPR050469">
    <property type="entry name" value="Diguanylate_Cyclase"/>
</dbReference>
<name>A0A6M0JSR1_9GAMM</name>
<accession>A0A6M0JSR1</accession>
<dbReference type="Gene3D" id="3.30.450.20">
    <property type="entry name" value="PAS domain"/>
    <property type="match status" value="2"/>
</dbReference>
<dbReference type="NCBIfam" id="TIGR00229">
    <property type="entry name" value="sensory_box"/>
    <property type="match status" value="2"/>
</dbReference>
<dbReference type="SMART" id="SM00091">
    <property type="entry name" value="PAS"/>
    <property type="match status" value="2"/>
</dbReference>
<dbReference type="EMBL" id="JAAIJQ010000003">
    <property type="protein sequence ID" value="NEV60568.1"/>
    <property type="molecule type" value="Genomic_DNA"/>
</dbReference>
<dbReference type="Gene3D" id="3.30.70.270">
    <property type="match status" value="1"/>
</dbReference>
<comment type="caution">
    <text evidence="7">The sequence shown here is derived from an EMBL/GenBank/DDBJ whole genome shotgun (WGS) entry which is preliminary data.</text>
</comment>
<dbReference type="InterPro" id="IPR043128">
    <property type="entry name" value="Rev_trsase/Diguanyl_cyclase"/>
</dbReference>
<dbReference type="SMART" id="SM00267">
    <property type="entry name" value="GGDEF"/>
    <property type="match status" value="1"/>
</dbReference>
<dbReference type="Pfam" id="PF08448">
    <property type="entry name" value="PAS_4"/>
    <property type="match status" value="1"/>
</dbReference>
<dbReference type="Proteomes" id="UP000483379">
    <property type="component" value="Unassembled WGS sequence"/>
</dbReference>
<dbReference type="NCBIfam" id="TIGR00254">
    <property type="entry name" value="GGDEF"/>
    <property type="match status" value="1"/>
</dbReference>
<evidence type="ECO:0000256" key="3">
    <source>
        <dbReference type="ARBA" id="ARBA00034247"/>
    </source>
</evidence>
<dbReference type="PROSITE" id="PS50112">
    <property type="entry name" value="PAS"/>
    <property type="match status" value="1"/>
</dbReference>
<comment type="cofactor">
    <cofactor evidence="1">
        <name>Mg(2+)</name>
        <dbReference type="ChEBI" id="CHEBI:18420"/>
    </cofactor>
</comment>
<dbReference type="RefSeq" id="WP_164450616.1">
    <property type="nucleotide sequence ID" value="NZ_JAAIJQ010000003.1"/>
</dbReference>
<evidence type="ECO:0000256" key="1">
    <source>
        <dbReference type="ARBA" id="ARBA00001946"/>
    </source>
</evidence>
<organism evidence="7 8">
    <name type="scientific">Thiorhodococcus minor</name>
    <dbReference type="NCBI Taxonomy" id="57489"/>
    <lineage>
        <taxon>Bacteria</taxon>
        <taxon>Pseudomonadati</taxon>
        <taxon>Pseudomonadota</taxon>
        <taxon>Gammaproteobacteria</taxon>
        <taxon>Chromatiales</taxon>
        <taxon>Chromatiaceae</taxon>
        <taxon>Thiorhodococcus</taxon>
    </lineage>
</organism>
<dbReference type="InterPro" id="IPR000014">
    <property type="entry name" value="PAS"/>
</dbReference>
<dbReference type="Pfam" id="PF00990">
    <property type="entry name" value="GGDEF"/>
    <property type="match status" value="1"/>
</dbReference>
<sequence>MSTATRTLDARVLGQLLLMQSAVIGLPDETIFGFVCQGLGELPGVTRALLVRDGEAAATSSRQQFPLRVGERPLRGIIELEVADSNALSPYLGYLENFCSTLALILEERDQRQRIQEQQQVLEQRVAERTRALTQSEARFRALSNDLPAMVCEYLPDSTLTYVNDAYCAYFGKTAKTLVGRRFFDFLPAEAVAAVRREIASFRPEQPTNSYKHTVLKDGKPVWHEWMDRAFFDETGQLLRIQGVGFDITARQEAEIELAKAKELFERAFRDNPSLMAISDPESGRLIDVNNTWLERMGLRHEQICGKTMVELGLFPNEQARRQLVQEILAGRRSHPVEIEAPDKNGRAFFGEAAGEIIHVGPHRFLFVTIQDLTRQRELRTRLEREATHDALTGVYNRQFADGYLIREIAAADRLDHPLPLLIADLDHFKRVNDRFGHLAGDSVLQEVTGRLGARIRQNDLLARWGGEEFILALPGTHRAGAVRLAECLRRDIELRPFEAAGPMTLSIGLAMWRPGESAAQWINRADQALYAAKHQGRNRVCIAADTDR</sequence>